<gene>
    <name evidence="1" type="ORF">BEK98_22070</name>
</gene>
<protein>
    <recommendedName>
        <fullName evidence="3">Tetratricopeptide repeat protein</fullName>
    </recommendedName>
</protein>
<proteinExistence type="predicted"/>
<dbReference type="InterPro" id="IPR011990">
    <property type="entry name" value="TPR-like_helical_dom_sf"/>
</dbReference>
<sequence>MREFKRYLYRLYLSAGTPSLDRIAETAALDDSLPGAPSRDTVGRLLTGAKLPGLHDAESVTAVLARLMDRDPAETVVRIRELWIEAKERPGPPPRTAEAWGAARLGVHHAVDVDGAGFDRLTPYIERTHDETVRERLRCARGGEAVLAVLVGQSSTGKTRSAFEAVRIELPDWPVLFPSGPRELLDWVAGDAVDAGSVIWLNETQRYLTGPAGEDVAESLAGLLGRTAPLAVLGSMWPEYARRIAAPGGDDHFHARALLRAHHAEILVPDHLGGSLGRARKAAAHDPRLRAALAAAGEPARVIQQLTGGPELVRQYEMGPGNAFSEIEHAIVTAAVDARRLGHAAALSPELLAAAVVGYLPSTARVTGDTEWFAAAVHALSSADGGRLPALVPDRVAPGVGAADGYHPADYLDQSVRRARAHLAPPAELWEAAEAHGRTADDLYAMGGEARARCRHGHALRLYRRALDRGADARPALALLWEEAGDRAAAESVAADSGWAWAVLAGVREGHDDGAGALRAHERAALAGEPSAWDFLARLREYVGDRAGAEEAAVAAAEQGHTRPWLALARRRERTGDEAGALAAYTRAVTAGDPWGWMGRARWYDRTGRDAEAETAYLEAADAGVPTAWSSLVHLRWRAGDRKGAEAAATRAAGLGNAEGWSALMRYHRQRGETAAAEHACRLAAAAGSTGALAHLALLREESGDTEGAEEAAVRAARFGHAEAWWTLARVREEAGQSASADLAAARAARAGDTEAWIALARIRERTGDTEGAERAADEAAEHGSGDTWATLARIRERAGDREGSLRAVRAAVAAGGSGVWSALGQVREDRGDGPGAEVAYREAADAGDTAAWTALGRLHEEAGDRRRAERCYRTGVDAGDSEAWEGLLRVTGGDPPPPLHGRFGLDAAGGFAASLSGHGHAVRLGDGG</sequence>
<comment type="caution">
    <text evidence="1">The sequence shown here is derived from an EMBL/GenBank/DDBJ whole genome shotgun (WGS) entry which is preliminary data.</text>
</comment>
<evidence type="ECO:0000313" key="1">
    <source>
        <dbReference type="EMBL" id="OXY93516.1"/>
    </source>
</evidence>
<dbReference type="AlphaFoldDB" id="A0A233SCX4"/>
<name>A0A233SCX4_STRDA</name>
<evidence type="ECO:0008006" key="3">
    <source>
        <dbReference type="Google" id="ProtNLM"/>
    </source>
</evidence>
<evidence type="ECO:0000313" key="2">
    <source>
        <dbReference type="Proteomes" id="UP000215483"/>
    </source>
</evidence>
<dbReference type="SUPFAM" id="SSF81901">
    <property type="entry name" value="HCP-like"/>
    <property type="match status" value="2"/>
</dbReference>
<dbReference type="EMBL" id="MCGQ01000018">
    <property type="protein sequence ID" value="OXY93516.1"/>
    <property type="molecule type" value="Genomic_DNA"/>
</dbReference>
<dbReference type="Gene3D" id="1.25.40.10">
    <property type="entry name" value="Tetratricopeptide repeat domain"/>
    <property type="match status" value="2"/>
</dbReference>
<reference evidence="1 2" key="1">
    <citation type="submission" date="2016-07" db="EMBL/GenBank/DDBJ databases">
        <title>Draft genome of Streptomyces diastatochromogenes.</title>
        <authorList>
            <person name="Podduturi R."/>
            <person name="Lukassen M.B."/>
            <person name="Clausen N."/>
            <person name="Nielsen J.L."/>
            <person name="Jorgensen N.O."/>
        </authorList>
    </citation>
    <scope>NUCLEOTIDE SEQUENCE [LARGE SCALE GENOMIC DNA]</scope>
    <source>
        <strain evidence="1 2">DSM 40608</strain>
    </source>
</reference>
<dbReference type="Proteomes" id="UP000215483">
    <property type="component" value="Unassembled WGS sequence"/>
</dbReference>
<accession>A0A233SCX4</accession>
<keyword evidence="2" id="KW-1185">Reference proteome</keyword>
<organism evidence="1 2">
    <name type="scientific">Streptomyces diastatochromogenes</name>
    <dbReference type="NCBI Taxonomy" id="42236"/>
    <lineage>
        <taxon>Bacteria</taxon>
        <taxon>Bacillati</taxon>
        <taxon>Actinomycetota</taxon>
        <taxon>Actinomycetes</taxon>
        <taxon>Kitasatosporales</taxon>
        <taxon>Streptomycetaceae</taxon>
        <taxon>Streptomyces</taxon>
    </lineage>
</organism>